<evidence type="ECO:0000256" key="3">
    <source>
        <dbReference type="SAM" id="Phobius"/>
    </source>
</evidence>
<dbReference type="Pfam" id="PF02225">
    <property type="entry name" value="PA"/>
    <property type="match status" value="1"/>
</dbReference>
<accession>A0A9P4QEY3</accession>
<dbReference type="SUPFAM" id="SSF52025">
    <property type="entry name" value="PA domain"/>
    <property type="match status" value="1"/>
</dbReference>
<dbReference type="AlphaFoldDB" id="A0A9P4QEY3"/>
<feature type="domain" description="PA" evidence="4">
    <location>
        <begin position="349"/>
        <end position="416"/>
    </location>
</feature>
<dbReference type="Gene3D" id="3.40.630.10">
    <property type="entry name" value="Zn peptidases"/>
    <property type="match status" value="1"/>
</dbReference>
<dbReference type="Pfam" id="PF04253">
    <property type="entry name" value="TFR_dimer"/>
    <property type="match status" value="1"/>
</dbReference>
<dbReference type="Gene3D" id="3.50.30.30">
    <property type="match status" value="1"/>
</dbReference>
<sequence>MLSHDSEDPYKRYAHLPIPTYEEATTSRPSSSQNSRGPVEVSDDAERQGLLGERGATTSRGQEGYRPPTVESPRGSEDSDLQLPEVEGGDRDSDRRQIEEFDYLEPGEDEGNRNTGLYHRARLRSKFSQRWNNISATLSNLRLPRLRGFYTPLSHDADDSPDSPTAATPASTDPWLARIWSRIPSSYRLSGPNAARLFGLFTIVLVVYILFSFDMFPNQMRNMGARFDPESVRSYVQEHISDSGDAMQDWLRHITSFDHVAGTKGDYVMAEWMKERWAAEGGLDEIALMEYLVYLNYPQVDVPSEVSVHPGNNVDFESYWHAEVQEGKVYEDREQPLVWHGHSEAGSATGHLIYANGGSREDFQWLADNSIQTKESIALVRAYATQPDISLKIKAAEEAGCVGVLIFSDPAENGLDQDAVWPEGPLRPFDSVQRGGVGLTSWVVGDPLTPGWASTPGAARLAPANNQALPNIPSIPLAWNDARVLLQNLTMNGGFGARVPESWRGGDAIFDKKTIWYSGSALLGEHDDKTPVVSMANRLDSNQKQPIWNLHGSIEGMETPHQKVIVGNHRDSWCFGASDPGSGSAVLMELISIFSELRRLGWRPLRTIEFVSWDAADFNLIGSTEYVEDNVDYLRDNGVAYLNVGAGVSGPNFHADGSPLLERPLLHVLDRISDPHSNNTKTVRQIWNDEKSELGPTGAKGDSVAFQDIAGMSSLDFGFKGDGHGFPSESCYESLDWMLRFGDSEGLPYHRALAQIWALLILEIADRPLLPFDTRDYARKLAEYVDALGRAATQEYQSDTGIDADEARLQQATSFTLTALRDAASKLGQQAADFHAFEDEWTTNVLGRGGFETAHYALRRVDFNNRLAAFDTWLLDTEENMNAGGRIKGREGEHDHHGVPGREQFRHIVFGPSTRNGHEVALFPAITDAIEAKDWKGAQAMVDKARLTRWVLLDIVLSQSVMPKTSLIDRNVMVVSNRQSDLEARLFGCIQPISCAMAGPTWNEIDRV</sequence>
<dbReference type="InterPro" id="IPR007484">
    <property type="entry name" value="Peptidase_M28"/>
</dbReference>
<feature type="compositionally biased region" description="Polar residues" evidence="2">
    <location>
        <begin position="23"/>
        <end position="36"/>
    </location>
</feature>
<name>A0A9P4QEY3_9PEZI</name>
<dbReference type="InterPro" id="IPR039373">
    <property type="entry name" value="Peptidase_M28B"/>
</dbReference>
<evidence type="ECO:0000256" key="1">
    <source>
        <dbReference type="ARBA" id="ARBA00005634"/>
    </source>
</evidence>
<feature type="region of interest" description="Disordered" evidence="2">
    <location>
        <begin position="1"/>
        <end position="96"/>
    </location>
</feature>
<dbReference type="EMBL" id="MU003771">
    <property type="protein sequence ID" value="KAF2724600.1"/>
    <property type="molecule type" value="Genomic_DNA"/>
</dbReference>
<protein>
    <submittedName>
        <fullName evidence="7">Zn-dependent exopeptidase</fullName>
    </submittedName>
</protein>
<dbReference type="OrthoDB" id="5841748at2759"/>
<dbReference type="CDD" id="cd02121">
    <property type="entry name" value="PA_GCPII_like"/>
    <property type="match status" value="1"/>
</dbReference>
<evidence type="ECO:0000259" key="5">
    <source>
        <dbReference type="Pfam" id="PF04253"/>
    </source>
</evidence>
<dbReference type="PANTHER" id="PTHR10404">
    <property type="entry name" value="N-ACETYLATED-ALPHA-LINKED ACIDIC DIPEPTIDASE"/>
    <property type="match status" value="1"/>
</dbReference>
<proteinExistence type="inferred from homology"/>
<dbReference type="InterPro" id="IPR036757">
    <property type="entry name" value="TFR-like_dimer_dom_sf"/>
</dbReference>
<organism evidence="7 8">
    <name type="scientific">Polychaeton citri CBS 116435</name>
    <dbReference type="NCBI Taxonomy" id="1314669"/>
    <lineage>
        <taxon>Eukaryota</taxon>
        <taxon>Fungi</taxon>
        <taxon>Dikarya</taxon>
        <taxon>Ascomycota</taxon>
        <taxon>Pezizomycotina</taxon>
        <taxon>Dothideomycetes</taxon>
        <taxon>Dothideomycetidae</taxon>
        <taxon>Capnodiales</taxon>
        <taxon>Capnodiaceae</taxon>
        <taxon>Polychaeton</taxon>
    </lineage>
</organism>
<keyword evidence="3" id="KW-0472">Membrane</keyword>
<evidence type="ECO:0000313" key="8">
    <source>
        <dbReference type="Proteomes" id="UP000799441"/>
    </source>
</evidence>
<keyword evidence="3" id="KW-1133">Transmembrane helix</keyword>
<evidence type="ECO:0000313" key="7">
    <source>
        <dbReference type="EMBL" id="KAF2724600.1"/>
    </source>
</evidence>
<dbReference type="CDD" id="cd08022">
    <property type="entry name" value="M28_PSMA_like"/>
    <property type="match status" value="1"/>
</dbReference>
<dbReference type="SUPFAM" id="SSF47672">
    <property type="entry name" value="Transferrin receptor-like dimerisation domain"/>
    <property type="match status" value="1"/>
</dbReference>
<evidence type="ECO:0000259" key="6">
    <source>
        <dbReference type="Pfam" id="PF04389"/>
    </source>
</evidence>
<feature type="domain" description="Peptidase M28" evidence="6">
    <location>
        <begin position="549"/>
        <end position="680"/>
    </location>
</feature>
<dbReference type="Gene3D" id="1.20.930.40">
    <property type="entry name" value="Transferrin receptor-like, dimerisation domain"/>
    <property type="match status" value="1"/>
</dbReference>
<comment type="similarity">
    <text evidence="1">Belongs to the peptidase M28 family. M28B subfamily.</text>
</comment>
<dbReference type="Proteomes" id="UP000799441">
    <property type="component" value="Unassembled WGS sequence"/>
</dbReference>
<gene>
    <name evidence="7" type="ORF">K431DRAFT_291686</name>
</gene>
<dbReference type="PANTHER" id="PTHR10404:SF71">
    <property type="entry name" value="CARBOXYPEPTIDASE TRE2, PUTATIVE (AFU_ORTHOLOGUE AFUA_3G10650)-RELATED"/>
    <property type="match status" value="1"/>
</dbReference>
<dbReference type="Pfam" id="PF04389">
    <property type="entry name" value="Peptidase_M28"/>
    <property type="match status" value="1"/>
</dbReference>
<dbReference type="InterPro" id="IPR003137">
    <property type="entry name" value="PA_domain"/>
</dbReference>
<dbReference type="InterPro" id="IPR007365">
    <property type="entry name" value="TFR-like_dimer_dom"/>
</dbReference>
<feature type="transmembrane region" description="Helical" evidence="3">
    <location>
        <begin position="194"/>
        <end position="213"/>
    </location>
</feature>
<dbReference type="GO" id="GO:0004180">
    <property type="term" value="F:carboxypeptidase activity"/>
    <property type="evidence" value="ECO:0007669"/>
    <property type="project" value="TreeGrafter"/>
</dbReference>
<keyword evidence="8" id="KW-1185">Reference proteome</keyword>
<reference evidence="7" key="1">
    <citation type="journal article" date="2020" name="Stud. Mycol.">
        <title>101 Dothideomycetes genomes: a test case for predicting lifestyles and emergence of pathogens.</title>
        <authorList>
            <person name="Haridas S."/>
            <person name="Albert R."/>
            <person name="Binder M."/>
            <person name="Bloem J."/>
            <person name="Labutti K."/>
            <person name="Salamov A."/>
            <person name="Andreopoulos B."/>
            <person name="Baker S."/>
            <person name="Barry K."/>
            <person name="Bills G."/>
            <person name="Bluhm B."/>
            <person name="Cannon C."/>
            <person name="Castanera R."/>
            <person name="Culley D."/>
            <person name="Daum C."/>
            <person name="Ezra D."/>
            <person name="Gonzalez J."/>
            <person name="Henrissat B."/>
            <person name="Kuo A."/>
            <person name="Liang C."/>
            <person name="Lipzen A."/>
            <person name="Lutzoni F."/>
            <person name="Magnuson J."/>
            <person name="Mondo S."/>
            <person name="Nolan M."/>
            <person name="Ohm R."/>
            <person name="Pangilinan J."/>
            <person name="Park H.-J."/>
            <person name="Ramirez L."/>
            <person name="Alfaro M."/>
            <person name="Sun H."/>
            <person name="Tritt A."/>
            <person name="Yoshinaga Y."/>
            <person name="Zwiers L.-H."/>
            <person name="Turgeon B."/>
            <person name="Goodwin S."/>
            <person name="Spatafora J."/>
            <person name="Crous P."/>
            <person name="Grigoriev I."/>
        </authorList>
    </citation>
    <scope>NUCLEOTIDE SEQUENCE</scope>
    <source>
        <strain evidence="7">CBS 116435</strain>
    </source>
</reference>
<dbReference type="SUPFAM" id="SSF53187">
    <property type="entry name" value="Zn-dependent exopeptidases"/>
    <property type="match status" value="1"/>
</dbReference>
<evidence type="ECO:0000256" key="2">
    <source>
        <dbReference type="SAM" id="MobiDB-lite"/>
    </source>
</evidence>
<feature type="compositionally biased region" description="Basic and acidic residues" evidence="2">
    <location>
        <begin position="1"/>
        <end position="11"/>
    </location>
</feature>
<feature type="domain" description="Transferrin receptor-like dimerisation" evidence="5">
    <location>
        <begin position="816"/>
        <end position="945"/>
    </location>
</feature>
<keyword evidence="3" id="KW-0812">Transmembrane</keyword>
<dbReference type="FunFam" id="3.40.630.10:FF:000101">
    <property type="entry name" value="N-acetylated alpha-linked acidic dipeptidase like 1"/>
    <property type="match status" value="1"/>
</dbReference>
<comment type="caution">
    <text evidence="7">The sequence shown here is derived from an EMBL/GenBank/DDBJ whole genome shotgun (WGS) entry which is preliminary data.</text>
</comment>
<dbReference type="InterPro" id="IPR046450">
    <property type="entry name" value="PA_dom_sf"/>
</dbReference>
<evidence type="ECO:0000259" key="4">
    <source>
        <dbReference type="Pfam" id="PF02225"/>
    </source>
</evidence>